<accession>A0A4R2T787</accession>
<reference evidence="1 2" key="1">
    <citation type="submission" date="2019-03" db="EMBL/GenBank/DDBJ databases">
        <title>Genomic Encyclopedia of Type Strains, Phase IV (KMG-IV): sequencing the most valuable type-strain genomes for metagenomic binning, comparative biology and taxonomic classification.</title>
        <authorList>
            <person name="Goeker M."/>
        </authorList>
    </citation>
    <scope>NUCLEOTIDE SEQUENCE [LARGE SCALE GENOMIC DNA]</scope>
    <source>
        <strain evidence="1 2">DSM 100013</strain>
    </source>
</reference>
<evidence type="ECO:0000313" key="2">
    <source>
        <dbReference type="Proteomes" id="UP000295504"/>
    </source>
</evidence>
<proteinExistence type="predicted"/>
<keyword evidence="2" id="KW-1185">Reference proteome</keyword>
<dbReference type="SUPFAM" id="SSF69322">
    <property type="entry name" value="Tricorn protease domain 2"/>
    <property type="match status" value="1"/>
</dbReference>
<evidence type="ECO:0000313" key="1">
    <source>
        <dbReference type="EMBL" id="TCP97366.1"/>
    </source>
</evidence>
<comment type="caution">
    <text evidence="1">The sequence shown here is derived from an EMBL/GenBank/DDBJ whole genome shotgun (WGS) entry which is preliminary data.</text>
</comment>
<dbReference type="AlphaFoldDB" id="A0A4R2T787"/>
<sequence length="435" mass="50048">MRKWAVLFLILLVLLIQMGCRPMERINRENNKLVEVEEVNNIERITGFKAENNRFYFTGIHDKSFNFYYVDLKTKELVKEHASIEEFDSFIPLGEGQALLVDGQGQLFFRKNGNDQKIDDNISTEYGPNLLVSPTLNKAIYTKGTEGNATMYLYTVGEKSPMLIKENISTEAYITFGYTSVWSNLGDYFIFNNNEIYNADGKLFGSINAASIKWAPNDENIAFVKMPSDPSRAKIYSSHWQSYIGNEFAIYNMKERREESVFTHESGLVNVFEDISFSEDSLKAGIALGDINRAPDGALNAMTYHSILVYKLSNGEKQVIDNMPYNYKDFLFNEFIYGSTLGRRDVVEIVSLEDDYRVEYSNPKILNSKDMFIAYYNDRGYLLSNRDLIMFESDNIKNTSIVITFPWDVTSIHLDTKSKHFAVLNKDNQLFILKI</sequence>
<gene>
    <name evidence="1" type="ORF">EDD79_10467</name>
</gene>
<dbReference type="OrthoDB" id="1957121at2"/>
<dbReference type="RefSeq" id="WP_132849478.1">
    <property type="nucleotide sequence ID" value="NZ_CP058648.1"/>
</dbReference>
<name>A0A4R2T787_9FIRM</name>
<organism evidence="1 2">
    <name type="scientific">Serpentinicella alkaliphila</name>
    <dbReference type="NCBI Taxonomy" id="1734049"/>
    <lineage>
        <taxon>Bacteria</taxon>
        <taxon>Bacillati</taxon>
        <taxon>Bacillota</taxon>
        <taxon>Clostridia</taxon>
        <taxon>Peptostreptococcales</taxon>
        <taxon>Natronincolaceae</taxon>
        <taxon>Serpentinicella</taxon>
    </lineage>
</organism>
<protein>
    <submittedName>
        <fullName evidence="1">Uncharacterized protein</fullName>
    </submittedName>
</protein>
<dbReference type="Proteomes" id="UP000295504">
    <property type="component" value="Unassembled WGS sequence"/>
</dbReference>
<dbReference type="EMBL" id="SLYC01000046">
    <property type="protein sequence ID" value="TCP97366.1"/>
    <property type="molecule type" value="Genomic_DNA"/>
</dbReference>